<dbReference type="EMBL" id="CP076750">
    <property type="protein sequence ID" value="QWW23691.1"/>
    <property type="molecule type" value="Genomic_DNA"/>
</dbReference>
<evidence type="ECO:0000259" key="9">
    <source>
        <dbReference type="Pfam" id="PF04802"/>
    </source>
</evidence>
<evidence type="ECO:0000256" key="6">
    <source>
        <dbReference type="ARBA" id="ARBA00023186"/>
    </source>
</evidence>
<dbReference type="GO" id="GO:0030289">
    <property type="term" value="C:protein phosphatase 4 complex"/>
    <property type="evidence" value="ECO:0007669"/>
    <property type="project" value="TreeGrafter"/>
</dbReference>
<comment type="similarity">
    <text evidence="3">Belongs to the ATP12 family.</text>
</comment>
<protein>
    <recommendedName>
        <fullName evidence="12">Serine/threonine-protein phosphatase 4 regulatory subunit 3-like central domain-containing protein</fullName>
    </recommendedName>
</protein>
<dbReference type="Gene3D" id="2.30.29.30">
    <property type="entry name" value="Pleckstrin-homology domain (PH domain)/Phosphotyrosine-binding domain (PTB)"/>
    <property type="match status" value="1"/>
</dbReference>
<evidence type="ECO:0000313" key="11">
    <source>
        <dbReference type="EMBL" id="QWW23691.1"/>
    </source>
</evidence>
<gene>
    <name evidence="11" type="ORF">CA7LBN_002492</name>
</gene>
<feature type="region of interest" description="Disordered" evidence="8">
    <location>
        <begin position="342"/>
        <end position="381"/>
    </location>
</feature>
<evidence type="ECO:0008006" key="12">
    <source>
        <dbReference type="Google" id="ProtNLM"/>
    </source>
</evidence>
<dbReference type="InterPro" id="IPR055236">
    <property type="entry name" value="EVH1_PP4R3"/>
</dbReference>
<feature type="domain" description="PP4R3 EVH1-like" evidence="10">
    <location>
        <begin position="399"/>
        <end position="496"/>
    </location>
</feature>
<dbReference type="GO" id="GO:0006974">
    <property type="term" value="P:DNA damage response"/>
    <property type="evidence" value="ECO:0007669"/>
    <property type="project" value="TreeGrafter"/>
</dbReference>
<dbReference type="GO" id="GO:0005654">
    <property type="term" value="C:nucleoplasm"/>
    <property type="evidence" value="ECO:0007669"/>
    <property type="project" value="TreeGrafter"/>
</dbReference>
<dbReference type="SUPFAM" id="SSF160909">
    <property type="entry name" value="ATP12-like"/>
    <property type="match status" value="1"/>
</dbReference>
<sequence>MLATLSPLSRSLGGVGCRAFNQTARRWATKAPEVSLKASCGGLNNVKSETNRLEKTLQRFWSKADSAFNEESKRWEVQLDGTPLKTPLGHRLSIPERKEQLALLVAHEWDSLVDLKVKPSNLPLTSMTSRAVDMERVHFAEKVDPEKVLKIGELQDVKENLIRYLDTDTCLIFATEDEYDGKLRKRQKELYGPLIEEYNAFFTEFARQNGHLPSPDYKVQLQTLDCETDGLRGNSQTETDKAIVIKWLDKLPMFDLVALERAVLTSKSFLCGASVLRSNTTDERFTKEIYQVNKASESDYFFKDIEEIIELGNLETIFQTNEWGEVEDTHDVDSADWHMSDSVDAARDNPCNGSKPESPTPEVQAKTIPSSNHQSITNTSASREAYEELSRKFESMTPRRVKVYLLRGEDWLDNGTGYCKGEIDPTTKKPYFIVRNELDSSDVILKSYLEGSIQYQRQQETLIVWTDLTGKDLALSFQENDGCAELCEFVIRVQQEGLSPMISLYYVLPTLYDSSGDAPREITELITGPISYPPEIPTLDSLEEIMDLVNQGANSQYTRACISEFILATGYIHKLYLLQDEAEKAKDIFSLHLLSDIVKCILLYNNHSLMEELLSSEAAILDMVSLLEYDRGLPNFKACHRQYLLDESKFRSVIEVSTPSDSTGSDMSIFRKDFFLSYLKNVVFARWMDESTLNTLSTSIYSNQMEIISYLSKPDENDNFLGRLLSLYETDITQPENYKKCCDAVKMLHQYVSVTKGQPSTQKSEFFTALIKAGLIKMIKFALESVDKSIRSIGTEMLVAVIEQDVSLVHCTHYDDNSQVDELDPPVSPASTHPEICEGEDFLSQPHIKLKLYNDTSFTLVLCNLLLTEKSPGLKMQAYEALKTLLTCTATNDNYHDDAFHDTGDSNKSDVDIADINHKFFQTFYRRVASVLFQDFLYIGRATTDPKKIESAKSKIVQEPMLYQHLCDLIAFCFQEHDINLCRNFFIQNDILLGVSKLLTLKIKVTLKLAALRCLKTLIHLNDNQLMRYIMENDLLTPFVEFFETVSDENNLANSSCLDLLEIVLKRGHEMNFKALAIHLYNNHRAFIERIDYVSTGNELVQLVENALNSNADPTATSIDDNDNQRHETVSSPIQGEDKEENASSEEQLSPLNPVKYSPHKRGFPAEDEGGNKNIGCNGNGTTKKQKTDYLSGFKKDGDLKT</sequence>
<dbReference type="GO" id="GO:0043461">
    <property type="term" value="P:proton-transporting ATP synthase complex assembly"/>
    <property type="evidence" value="ECO:0007669"/>
    <property type="project" value="InterPro"/>
</dbReference>
<dbReference type="Pfam" id="PF07542">
    <property type="entry name" value="ATP12"/>
    <property type="match status" value="1"/>
</dbReference>
<name>A0A8F2W1S8_CANAR</name>
<evidence type="ECO:0000256" key="1">
    <source>
        <dbReference type="ARBA" id="ARBA00004123"/>
    </source>
</evidence>
<evidence type="ECO:0000256" key="8">
    <source>
        <dbReference type="SAM" id="MobiDB-lite"/>
    </source>
</evidence>
<reference evidence="11" key="1">
    <citation type="submission" date="2021-06" db="EMBL/GenBank/DDBJ databases">
        <title>Candida auris outbreak in lebanese hospital.</title>
        <authorList>
            <person name="Finianos M."/>
        </authorList>
    </citation>
    <scope>NUCLEOTIDE SEQUENCE</scope>
    <source>
        <strain evidence="11">CA7LBN</strain>
    </source>
</reference>
<keyword evidence="4" id="KW-0809">Transit peptide</keyword>
<dbReference type="GO" id="GO:0072542">
    <property type="term" value="F:protein phosphatase activator activity"/>
    <property type="evidence" value="ECO:0007669"/>
    <property type="project" value="TreeGrafter"/>
</dbReference>
<dbReference type="Gene3D" id="1.10.3580.10">
    <property type="entry name" value="ATP12 ATPase"/>
    <property type="match status" value="1"/>
</dbReference>
<feature type="region of interest" description="Disordered" evidence="8">
    <location>
        <begin position="1111"/>
        <end position="1202"/>
    </location>
</feature>
<accession>A0A8F2W1S8</accession>
<dbReference type="SUPFAM" id="SSF50729">
    <property type="entry name" value="PH domain-like"/>
    <property type="match status" value="1"/>
</dbReference>
<evidence type="ECO:0000256" key="5">
    <source>
        <dbReference type="ARBA" id="ARBA00023128"/>
    </source>
</evidence>
<evidence type="ECO:0000256" key="4">
    <source>
        <dbReference type="ARBA" id="ARBA00022946"/>
    </source>
</evidence>
<evidence type="ECO:0000256" key="7">
    <source>
        <dbReference type="ARBA" id="ARBA00023242"/>
    </source>
</evidence>
<evidence type="ECO:0000256" key="3">
    <source>
        <dbReference type="ARBA" id="ARBA00008231"/>
    </source>
</evidence>
<feature type="compositionally biased region" description="Low complexity" evidence="8">
    <location>
        <begin position="1172"/>
        <end position="1181"/>
    </location>
</feature>
<evidence type="ECO:0000259" key="10">
    <source>
        <dbReference type="Pfam" id="PF22972"/>
    </source>
</evidence>
<comment type="subcellular location">
    <subcellularLocation>
        <location evidence="2">Mitochondrion</location>
    </subcellularLocation>
    <subcellularLocation>
        <location evidence="1">Nucleus</location>
    </subcellularLocation>
</comment>
<dbReference type="PANTHER" id="PTHR23318:SF0">
    <property type="entry name" value="SERINE_THREONINE-PROTEIN PHOSPHATASE 4 REGULATORY SUBUNIT 3"/>
    <property type="match status" value="1"/>
</dbReference>
<dbReference type="InterPro" id="IPR051137">
    <property type="entry name" value="PP4R3-like"/>
</dbReference>
<dbReference type="Pfam" id="PF22972">
    <property type="entry name" value="EVH1_PP4R3"/>
    <property type="match status" value="1"/>
</dbReference>
<dbReference type="InterPro" id="IPR011993">
    <property type="entry name" value="PH-like_dom_sf"/>
</dbReference>
<keyword evidence="7" id="KW-0539">Nucleus</keyword>
<keyword evidence="6" id="KW-0143">Chaperone</keyword>
<dbReference type="Proteomes" id="UP000825438">
    <property type="component" value="Chromosome II"/>
</dbReference>
<feature type="compositionally biased region" description="Polar residues" evidence="8">
    <location>
        <begin position="367"/>
        <end position="381"/>
    </location>
</feature>
<evidence type="ECO:0000256" key="2">
    <source>
        <dbReference type="ARBA" id="ARBA00004173"/>
    </source>
</evidence>
<dbReference type="Gene3D" id="3.30.2180.10">
    <property type="entry name" value="ATP12-like"/>
    <property type="match status" value="1"/>
</dbReference>
<organism evidence="11">
    <name type="scientific">Candidozyma auris</name>
    <name type="common">Yeast</name>
    <name type="synonym">Candida auris</name>
    <dbReference type="NCBI Taxonomy" id="498019"/>
    <lineage>
        <taxon>Eukaryota</taxon>
        <taxon>Fungi</taxon>
        <taxon>Dikarya</taxon>
        <taxon>Ascomycota</taxon>
        <taxon>Saccharomycotina</taxon>
        <taxon>Pichiomycetes</taxon>
        <taxon>Metschnikowiaceae</taxon>
        <taxon>Candidozyma</taxon>
    </lineage>
</organism>
<keyword evidence="5" id="KW-0496">Mitochondrion</keyword>
<dbReference type="AlphaFoldDB" id="A0A8F2W1S8"/>
<dbReference type="GO" id="GO:0005739">
    <property type="term" value="C:mitochondrion"/>
    <property type="evidence" value="ECO:0007669"/>
    <property type="project" value="UniProtKB-SubCell"/>
</dbReference>
<dbReference type="InterPro" id="IPR006887">
    <property type="entry name" value="P4R3-like_central_dom"/>
</dbReference>
<dbReference type="InterPro" id="IPR011419">
    <property type="entry name" value="ATP12_ATP_synth-F1-assembly"/>
</dbReference>
<dbReference type="PANTHER" id="PTHR23318">
    <property type="entry name" value="ATP SYNTHASE GAMMA-RELATED"/>
    <property type="match status" value="1"/>
</dbReference>
<proteinExistence type="inferred from homology"/>
<feature type="domain" description="Serine/threonine-protein phosphatase 4 regulatory subunit 3-like central" evidence="9">
    <location>
        <begin position="544"/>
        <end position="1105"/>
    </location>
</feature>
<dbReference type="InterPro" id="IPR042272">
    <property type="entry name" value="ATP12_ATP_synth-F1-assembly_N"/>
</dbReference>
<dbReference type="Pfam" id="PF04802">
    <property type="entry name" value="PP4R3"/>
    <property type="match status" value="1"/>
</dbReference>
<dbReference type="InterPro" id="IPR023335">
    <property type="entry name" value="ATP12_ortho_dom_sf"/>
</dbReference>